<reference evidence="5 6" key="1">
    <citation type="submission" date="2019-11" db="EMBL/GenBank/DDBJ databases">
        <title>Whole genome sequence of Oryza granulata.</title>
        <authorList>
            <person name="Li W."/>
        </authorList>
    </citation>
    <scope>NUCLEOTIDE SEQUENCE [LARGE SCALE GENOMIC DNA]</scope>
    <source>
        <strain evidence="6">cv. Menghai</strain>
        <tissue evidence="5">Leaf</tissue>
    </source>
</reference>
<protein>
    <recommendedName>
        <fullName evidence="2">ACT domain-containing protein ACR</fullName>
    </recommendedName>
    <alternativeName>
        <fullName evidence="2">Protein ACT DOMAIN REPEATS</fullName>
    </alternativeName>
</protein>
<dbReference type="OrthoDB" id="2019938at2759"/>
<evidence type="ECO:0000256" key="3">
    <source>
        <dbReference type="SAM" id="MobiDB-lite"/>
    </source>
</evidence>
<sequence>MEQAKDGQPPPYRTKQFSRFCPGLVSWRPCAQIHNNPGGYTKNLQARKTTRKPIPAKIFGGEGRTAVQHKRGERERGAILLFSTTYSLSSPPFSLGSQPSRHPPRHARLTLFTAEIRAEEEEEEEQRNRERERERERREAFIKERVPKFLASSAMSMDEGYGPTWDSDDEYDNFIRKMNPPRIEIDNDLCNDATIVRVDSANEYGILLEVIQVLIDLNLVISKAYITSDGGWFMDVFNITDKEGEKIKDKATISRIEDYICKSLGADSRYIPSRRRSVDVAASSDHNVIELTGTDRPGLLSEVSAVLASLKCNVVSAEIWTHNTRAAAVMRVTDEDTGLAVTDTDRLERIKERLSYLLRGGNVSRGTAMAVSTGTSTTHTDRRLHQMMLDDGDHEQLHRHPPNQSQRPNVTVSNWTDKDYSVVTIRCKDRPKLLFDTVCTLTDLHYVVFHANIDAKDNQAYQEFYVRHVNGSPMNTEADRLRVIQCLEAAIERRVSEGVKLELCTIDKVGLLSEVTRIFRENSLTVTRAEVSTRGRMAVNTFYVRDSTGGTVDQKTIDSIRQAIGQNIQVKGQPEPSEPQKKESPTWFLFANLFRPRSLYSFGMFMR</sequence>
<dbReference type="GO" id="GO:0016597">
    <property type="term" value="F:amino acid binding"/>
    <property type="evidence" value="ECO:0007669"/>
    <property type="project" value="UniProtKB-UniRule"/>
</dbReference>
<evidence type="ECO:0000259" key="4">
    <source>
        <dbReference type="PROSITE" id="PS51671"/>
    </source>
</evidence>
<evidence type="ECO:0000256" key="1">
    <source>
        <dbReference type="ARBA" id="ARBA00022737"/>
    </source>
</evidence>
<dbReference type="PANTHER" id="PTHR31096:SF10">
    <property type="entry name" value="ACT DOMAIN-CONTAINING PROTEIN ACR"/>
    <property type="match status" value="1"/>
</dbReference>
<feature type="compositionally biased region" description="Basic and acidic residues" evidence="3">
    <location>
        <begin position="126"/>
        <end position="136"/>
    </location>
</feature>
<dbReference type="SUPFAM" id="SSF55021">
    <property type="entry name" value="ACT-like"/>
    <property type="match status" value="4"/>
</dbReference>
<dbReference type="EMBL" id="SPHZ02000004">
    <property type="protein sequence ID" value="KAF0921730.1"/>
    <property type="molecule type" value="Genomic_DNA"/>
</dbReference>
<dbReference type="Proteomes" id="UP000479710">
    <property type="component" value="Unassembled WGS sequence"/>
</dbReference>
<name>A0A6G1EAC8_9ORYZ</name>
<feature type="domain" description="ACT" evidence="4">
    <location>
        <begin position="288"/>
        <end position="371"/>
    </location>
</feature>
<dbReference type="Gene3D" id="3.30.70.260">
    <property type="match status" value="1"/>
</dbReference>
<dbReference type="Pfam" id="PF01842">
    <property type="entry name" value="ACT"/>
    <property type="match status" value="1"/>
</dbReference>
<dbReference type="PANTHER" id="PTHR31096">
    <property type="entry name" value="ACT DOMAIN-CONTAINING PROTEIN ACR4-RELATED"/>
    <property type="match status" value="1"/>
</dbReference>
<dbReference type="CDD" id="cd04897">
    <property type="entry name" value="ACT_ACR_3"/>
    <property type="match status" value="1"/>
</dbReference>
<evidence type="ECO:0000313" key="5">
    <source>
        <dbReference type="EMBL" id="KAF0921730.1"/>
    </source>
</evidence>
<keyword evidence="6" id="KW-1185">Reference proteome</keyword>
<comment type="function">
    <text evidence="2">Binds amino acids.</text>
</comment>
<accession>A0A6G1EAC8</accession>
<keyword evidence="1 2" id="KW-0677">Repeat</keyword>
<feature type="domain" description="ACT" evidence="4">
    <location>
        <begin position="500"/>
        <end position="578"/>
    </location>
</feature>
<dbReference type="CDD" id="cd04926">
    <property type="entry name" value="ACT_ACR_4"/>
    <property type="match status" value="1"/>
</dbReference>
<feature type="region of interest" description="Disordered" evidence="3">
    <location>
        <begin position="115"/>
        <end position="136"/>
    </location>
</feature>
<organism evidence="5 6">
    <name type="scientific">Oryza meyeriana var. granulata</name>
    <dbReference type="NCBI Taxonomy" id="110450"/>
    <lineage>
        <taxon>Eukaryota</taxon>
        <taxon>Viridiplantae</taxon>
        <taxon>Streptophyta</taxon>
        <taxon>Embryophyta</taxon>
        <taxon>Tracheophyta</taxon>
        <taxon>Spermatophyta</taxon>
        <taxon>Magnoliopsida</taxon>
        <taxon>Liliopsida</taxon>
        <taxon>Poales</taxon>
        <taxon>Poaceae</taxon>
        <taxon>BOP clade</taxon>
        <taxon>Oryzoideae</taxon>
        <taxon>Oryzeae</taxon>
        <taxon>Oryzinae</taxon>
        <taxon>Oryza</taxon>
        <taxon>Oryza meyeriana</taxon>
    </lineage>
</organism>
<evidence type="ECO:0000313" key="6">
    <source>
        <dbReference type="Proteomes" id="UP000479710"/>
    </source>
</evidence>
<feature type="domain" description="ACT" evidence="4">
    <location>
        <begin position="195"/>
        <end position="271"/>
    </location>
</feature>
<dbReference type="InterPro" id="IPR002912">
    <property type="entry name" value="ACT_dom"/>
</dbReference>
<comment type="caution">
    <text evidence="5">The sequence shown here is derived from an EMBL/GenBank/DDBJ whole genome shotgun (WGS) entry which is preliminary data.</text>
</comment>
<gene>
    <name evidence="5" type="ORF">E2562_017000</name>
</gene>
<dbReference type="PROSITE" id="PS51671">
    <property type="entry name" value="ACT"/>
    <property type="match status" value="3"/>
</dbReference>
<evidence type="ECO:0000256" key="2">
    <source>
        <dbReference type="RuleBase" id="RU369043"/>
    </source>
</evidence>
<proteinExistence type="predicted"/>
<dbReference type="InterPro" id="IPR040217">
    <property type="entry name" value="ACR1-12"/>
</dbReference>
<dbReference type="InterPro" id="IPR045865">
    <property type="entry name" value="ACT-like_dom_sf"/>
</dbReference>
<dbReference type="AlphaFoldDB" id="A0A6G1EAC8"/>